<name>A0A845M593_9RHOB</name>
<feature type="signal peptide" evidence="2">
    <location>
        <begin position="1"/>
        <end position="22"/>
    </location>
</feature>
<evidence type="ECO:0000256" key="1">
    <source>
        <dbReference type="SAM" id="MobiDB-lite"/>
    </source>
</evidence>
<proteinExistence type="predicted"/>
<keyword evidence="4" id="KW-1185">Reference proteome</keyword>
<comment type="caution">
    <text evidence="3">The sequence shown here is derived from an EMBL/GenBank/DDBJ whole genome shotgun (WGS) entry which is preliminary data.</text>
</comment>
<feature type="chain" id="PRO_5032312224" evidence="2">
    <location>
        <begin position="23"/>
        <end position="408"/>
    </location>
</feature>
<sequence>MKKISFLSALVAAATLATSASAITLQQGAKPRETPPSGYSGDVYVDSRGCAYARANVGQATNWVPRLTANRKEVVCGLTPTFAAGNARAPRPPAPIAPPEPAEMEVAAAPATPETAPRAPEREVTTRPRQAAFQTTSLFDDLPTPSPAPEPTNVSPGHNDVEEAEDGNRRMTVTCPATRGSARVKIGGTTVNVNCGTSATQPRVYRVQHEGGATTEIVASPAPVVMAQARQIHSYGDYRPAVTVVRVPRDPNRVVINHPTYEVPAASANGRYLTTAPRLTMEDANIQSTYRVPHAGESYQAYVADKARAMEEAGVPYNYGEELEAKPLPSPYENFHERHYHRAPRATTTEPYSNPPAGTPTATAVPEGYRPAWEDGRLNPHRGPRTIQGEVDQSLVWTNTVPRRLVSQ</sequence>
<evidence type="ECO:0000313" key="3">
    <source>
        <dbReference type="EMBL" id="MZR12633.1"/>
    </source>
</evidence>
<gene>
    <name evidence="3" type="ORF">GQE99_06315</name>
</gene>
<reference evidence="3 4" key="1">
    <citation type="submission" date="2019-12" db="EMBL/GenBank/DDBJ databases">
        <title>Maritimibacter sp. nov. sp. isolated from sea sand.</title>
        <authorList>
            <person name="Kim J."/>
            <person name="Jeong S.E."/>
            <person name="Jung H.S."/>
            <person name="Jeon C.O."/>
        </authorList>
    </citation>
    <scope>NUCLEOTIDE SEQUENCE [LARGE SCALE GENOMIC DNA]</scope>
    <source>
        <strain evidence="3 4">DP07</strain>
    </source>
</reference>
<feature type="region of interest" description="Disordered" evidence="1">
    <location>
        <begin position="110"/>
        <end position="168"/>
    </location>
</feature>
<feature type="region of interest" description="Disordered" evidence="1">
    <location>
        <begin position="344"/>
        <end position="370"/>
    </location>
</feature>
<keyword evidence="2" id="KW-0732">Signal</keyword>
<dbReference type="EMBL" id="WTUX01000010">
    <property type="protein sequence ID" value="MZR12633.1"/>
    <property type="molecule type" value="Genomic_DNA"/>
</dbReference>
<evidence type="ECO:0000256" key="2">
    <source>
        <dbReference type="SAM" id="SignalP"/>
    </source>
</evidence>
<evidence type="ECO:0000313" key="4">
    <source>
        <dbReference type="Proteomes" id="UP000467322"/>
    </source>
</evidence>
<accession>A0A845M593</accession>
<dbReference type="AlphaFoldDB" id="A0A845M593"/>
<dbReference type="Proteomes" id="UP000467322">
    <property type="component" value="Unassembled WGS sequence"/>
</dbReference>
<protein>
    <submittedName>
        <fullName evidence="3">Uncharacterized protein</fullName>
    </submittedName>
</protein>
<dbReference type="RefSeq" id="WP_161350738.1">
    <property type="nucleotide sequence ID" value="NZ_WTUX01000010.1"/>
</dbReference>
<organism evidence="3 4">
    <name type="scientific">Maritimibacter harenae</name>
    <dbReference type="NCBI Taxonomy" id="2606218"/>
    <lineage>
        <taxon>Bacteria</taxon>
        <taxon>Pseudomonadati</taxon>
        <taxon>Pseudomonadota</taxon>
        <taxon>Alphaproteobacteria</taxon>
        <taxon>Rhodobacterales</taxon>
        <taxon>Roseobacteraceae</taxon>
        <taxon>Maritimibacter</taxon>
    </lineage>
</organism>